<evidence type="ECO:0000256" key="1">
    <source>
        <dbReference type="ARBA" id="ARBA00010208"/>
    </source>
</evidence>
<dbReference type="Gene3D" id="3.30.428.10">
    <property type="entry name" value="HIT-like"/>
    <property type="match status" value="1"/>
</dbReference>
<keyword evidence="3" id="KW-1185">Reference proteome</keyword>
<proteinExistence type="inferred from homology"/>
<dbReference type="PIRSF" id="PIRSF028973">
    <property type="entry name" value="Scavenger_mRNA_decap_enz"/>
    <property type="match status" value="1"/>
</dbReference>
<dbReference type="Pfam" id="PF11969">
    <property type="entry name" value="DcpS_C"/>
    <property type="match status" value="1"/>
</dbReference>
<dbReference type="Gene3D" id="3.30.200.40">
    <property type="entry name" value="Scavenger mRNA decapping enzyme, N-terminal domain"/>
    <property type="match status" value="1"/>
</dbReference>
<dbReference type="InterPro" id="IPR008594">
    <property type="entry name" value="DcpS/DCS2"/>
</dbReference>
<dbReference type="InterPro" id="IPR011145">
    <property type="entry name" value="Scavenger_mRNA_decap_enz_N"/>
</dbReference>
<evidence type="ECO:0000313" key="3">
    <source>
        <dbReference type="Proteomes" id="UP001408356"/>
    </source>
</evidence>
<dbReference type="Pfam" id="PF05652">
    <property type="entry name" value="DcpS"/>
    <property type="match status" value="1"/>
</dbReference>
<protein>
    <submittedName>
        <fullName evidence="2">M7GpppX diphosphatase</fullName>
    </submittedName>
</protein>
<dbReference type="PANTHER" id="PTHR12978">
    <property type="entry name" value="HISTIDINE TRIAD HIT PROTEIN MEMBER"/>
    <property type="match status" value="1"/>
</dbReference>
<comment type="similarity">
    <text evidence="1">Belongs to the HIT family.</text>
</comment>
<organism evidence="2 3">
    <name type="scientific">Seiridium unicorne</name>
    <dbReference type="NCBI Taxonomy" id="138068"/>
    <lineage>
        <taxon>Eukaryota</taxon>
        <taxon>Fungi</taxon>
        <taxon>Dikarya</taxon>
        <taxon>Ascomycota</taxon>
        <taxon>Pezizomycotina</taxon>
        <taxon>Sordariomycetes</taxon>
        <taxon>Xylariomycetidae</taxon>
        <taxon>Amphisphaeriales</taxon>
        <taxon>Sporocadaceae</taxon>
        <taxon>Seiridium</taxon>
    </lineage>
</organism>
<dbReference type="PANTHER" id="PTHR12978:SF0">
    <property type="entry name" value="M7GPPPX DIPHOSPHATASE"/>
    <property type="match status" value="1"/>
</dbReference>
<dbReference type="EMBL" id="JARVKF010000112">
    <property type="protein sequence ID" value="KAK9422748.1"/>
    <property type="molecule type" value="Genomic_DNA"/>
</dbReference>
<dbReference type="SUPFAM" id="SSF54197">
    <property type="entry name" value="HIT-like"/>
    <property type="match status" value="1"/>
</dbReference>
<evidence type="ECO:0000313" key="2">
    <source>
        <dbReference type="EMBL" id="KAK9422748.1"/>
    </source>
</evidence>
<dbReference type="InterPro" id="IPR036265">
    <property type="entry name" value="HIT-like_sf"/>
</dbReference>
<dbReference type="SUPFAM" id="SSF102860">
    <property type="entry name" value="mRNA decapping enzyme DcpS N-terminal domain"/>
    <property type="match status" value="1"/>
</dbReference>
<name>A0ABR2V766_9PEZI</name>
<sequence>MATDEAKRNAEALIPKFQFERVLNQDEGGCRINLYGHVETKPAILVLERAPFPDAPEYLSTLPTNLRSLTNLGNNDIYSWFLGSGGPVAKENEKDKFADLKLSLICPCTEKHVKKHSKQGYRFVVETPQVYHDRVRPFMQASREAGHLNWVYNIIEGRKEVEDVIYRTPLGRDGDEGFLMLPNLHWDRKTIEALHLLGIVERRDLWTLRDLQKKHIPWLKHMRAKLVDATVGKYPQIEEDQLKLFFHYHPTYYHLHIHVVHVMLEATSTQSVGKAIGLDSVIEQLERMEGDADTGMDALSLSYTVGEESDLWVDVFEPLKRSARKASLQQSQDR</sequence>
<gene>
    <name evidence="2" type="ORF">SUNI508_00611</name>
</gene>
<accession>A0ABR2V766</accession>
<dbReference type="Proteomes" id="UP001408356">
    <property type="component" value="Unassembled WGS sequence"/>
</dbReference>
<reference evidence="2 3" key="1">
    <citation type="journal article" date="2024" name="J. Plant Pathol.">
        <title>Sequence and assembly of the genome of Seiridium unicorne, isolate CBS 538.82, causal agent of cypress canker disease.</title>
        <authorList>
            <person name="Scali E."/>
            <person name="Rocca G.D."/>
            <person name="Danti R."/>
            <person name="Garbelotto M."/>
            <person name="Barberini S."/>
            <person name="Baroncelli R."/>
            <person name="Emiliani G."/>
        </authorList>
    </citation>
    <scope>NUCLEOTIDE SEQUENCE [LARGE SCALE GENOMIC DNA]</scope>
    <source>
        <strain evidence="2 3">BM-138-508</strain>
    </source>
</reference>
<comment type="caution">
    <text evidence="2">The sequence shown here is derived from an EMBL/GenBank/DDBJ whole genome shotgun (WGS) entry which is preliminary data.</text>
</comment>